<feature type="compositionally biased region" description="Basic and acidic residues" evidence="1">
    <location>
        <begin position="79"/>
        <end position="94"/>
    </location>
</feature>
<gene>
    <name evidence="2" type="ORF">GEV33_012398</name>
</gene>
<feature type="compositionally biased region" description="Low complexity" evidence="1">
    <location>
        <begin position="1896"/>
        <end position="1914"/>
    </location>
</feature>
<feature type="region of interest" description="Disordered" evidence="1">
    <location>
        <begin position="982"/>
        <end position="1035"/>
    </location>
</feature>
<comment type="caution">
    <text evidence="2">The sequence shown here is derived from an EMBL/GenBank/DDBJ whole genome shotgun (WGS) entry which is preliminary data.</text>
</comment>
<feature type="compositionally biased region" description="Basic and acidic residues" evidence="1">
    <location>
        <begin position="834"/>
        <end position="846"/>
    </location>
</feature>
<organism evidence="2 3">
    <name type="scientific">Tenebrio molitor</name>
    <name type="common">Yellow mealworm beetle</name>
    <dbReference type="NCBI Taxonomy" id="7067"/>
    <lineage>
        <taxon>Eukaryota</taxon>
        <taxon>Metazoa</taxon>
        <taxon>Ecdysozoa</taxon>
        <taxon>Arthropoda</taxon>
        <taxon>Hexapoda</taxon>
        <taxon>Insecta</taxon>
        <taxon>Pterygota</taxon>
        <taxon>Neoptera</taxon>
        <taxon>Endopterygota</taxon>
        <taxon>Coleoptera</taxon>
        <taxon>Polyphaga</taxon>
        <taxon>Cucujiformia</taxon>
        <taxon>Tenebrionidae</taxon>
        <taxon>Tenebrio</taxon>
    </lineage>
</organism>
<keyword evidence="3" id="KW-1185">Reference proteome</keyword>
<feature type="region of interest" description="Disordered" evidence="1">
    <location>
        <begin position="834"/>
        <end position="861"/>
    </location>
</feature>
<feature type="compositionally biased region" description="Polar residues" evidence="1">
    <location>
        <begin position="60"/>
        <end position="74"/>
    </location>
</feature>
<dbReference type="EMBL" id="JABDTM020027506">
    <property type="protein sequence ID" value="KAH0810393.1"/>
    <property type="molecule type" value="Genomic_DNA"/>
</dbReference>
<reference evidence="2" key="1">
    <citation type="journal article" date="2020" name="J Insects Food Feed">
        <title>The yellow mealworm (Tenebrio molitor) genome: a resource for the emerging insects as food and feed industry.</title>
        <authorList>
            <person name="Eriksson T."/>
            <person name="Andere A."/>
            <person name="Kelstrup H."/>
            <person name="Emery V."/>
            <person name="Picard C."/>
        </authorList>
    </citation>
    <scope>NUCLEOTIDE SEQUENCE</scope>
    <source>
        <strain evidence="2">Stoneville</strain>
        <tissue evidence="2">Whole head</tissue>
    </source>
</reference>
<feature type="compositionally biased region" description="Acidic residues" evidence="1">
    <location>
        <begin position="645"/>
        <end position="657"/>
    </location>
</feature>
<feature type="compositionally biased region" description="Basic and acidic residues" evidence="1">
    <location>
        <begin position="1121"/>
        <end position="1133"/>
    </location>
</feature>
<protein>
    <submittedName>
        <fullName evidence="2">Uncharacterized protein</fullName>
    </submittedName>
</protein>
<feature type="region of interest" description="Disordered" evidence="1">
    <location>
        <begin position="621"/>
        <end position="662"/>
    </location>
</feature>
<feature type="region of interest" description="Disordered" evidence="1">
    <location>
        <begin position="1295"/>
        <end position="1344"/>
    </location>
</feature>
<feature type="region of interest" description="Disordered" evidence="1">
    <location>
        <begin position="1103"/>
        <end position="1165"/>
    </location>
</feature>
<proteinExistence type="predicted"/>
<feature type="compositionally biased region" description="Basic and acidic residues" evidence="1">
    <location>
        <begin position="699"/>
        <end position="712"/>
    </location>
</feature>
<evidence type="ECO:0000256" key="1">
    <source>
        <dbReference type="SAM" id="MobiDB-lite"/>
    </source>
</evidence>
<feature type="region of interest" description="Disordered" evidence="1">
    <location>
        <begin position="537"/>
        <end position="594"/>
    </location>
</feature>
<accession>A0A8J6HAW6</accession>
<feature type="compositionally biased region" description="Basic and acidic residues" evidence="1">
    <location>
        <begin position="35"/>
        <end position="59"/>
    </location>
</feature>
<feature type="compositionally biased region" description="Basic and acidic residues" evidence="1">
    <location>
        <begin position="1003"/>
        <end position="1016"/>
    </location>
</feature>
<feature type="region of interest" description="Disordered" evidence="1">
    <location>
        <begin position="289"/>
        <end position="343"/>
    </location>
</feature>
<feature type="compositionally biased region" description="Polar residues" evidence="1">
    <location>
        <begin position="577"/>
        <end position="592"/>
    </location>
</feature>
<feature type="compositionally biased region" description="Polar residues" evidence="1">
    <location>
        <begin position="1834"/>
        <end position="1871"/>
    </location>
</feature>
<feature type="compositionally biased region" description="Low complexity" evidence="1">
    <location>
        <begin position="1325"/>
        <end position="1344"/>
    </location>
</feature>
<feature type="compositionally biased region" description="Polar residues" evidence="1">
    <location>
        <begin position="716"/>
        <end position="730"/>
    </location>
</feature>
<feature type="region of interest" description="Disordered" evidence="1">
    <location>
        <begin position="1816"/>
        <end position="1927"/>
    </location>
</feature>
<evidence type="ECO:0000313" key="3">
    <source>
        <dbReference type="Proteomes" id="UP000719412"/>
    </source>
</evidence>
<feature type="region of interest" description="Disordered" evidence="1">
    <location>
        <begin position="692"/>
        <end position="741"/>
    </location>
</feature>
<feature type="region of interest" description="Disordered" evidence="1">
    <location>
        <begin position="1761"/>
        <end position="1788"/>
    </location>
</feature>
<reference evidence="2" key="2">
    <citation type="submission" date="2021-08" db="EMBL/GenBank/DDBJ databases">
        <authorList>
            <person name="Eriksson T."/>
        </authorList>
    </citation>
    <scope>NUCLEOTIDE SEQUENCE</scope>
    <source>
        <strain evidence="2">Stoneville</strain>
        <tissue evidence="2">Whole head</tissue>
    </source>
</reference>
<feature type="compositionally biased region" description="Polar residues" evidence="1">
    <location>
        <begin position="1147"/>
        <end position="1165"/>
    </location>
</feature>
<sequence>MKPENMNVTPSNEFESITPDVNLMSDEFNFSPISEEARESGDGDSGAESKENLEFDKTRNNNYQVIKDSQTDITADSRGTADSRDSKKLKDKRISKIPIRQVRLPFVPRKSGCHSSQMQHCEGTEFSTYENLVIAPATDESGVIDHKNVNMESGDFNDNLDNTSWDLKQVQSCGSGDGDVASPSKEVSHCNRLPILGGFTFNQPNDENVNGIQTGLNPDCKGDSVESRLIEQSSTDLVDIFSDLSAIHNGDDGVVNMSSLTSLSPRAPLASDDLDVPIIEAPEEFRCPGEEVGGCGGQVDIGEPEERHTGSSYRDYDNACKAETGDTTRRATEKDEGEHGSAGGRQIRITEVEKSTSLRDQCYGDDTPGDNDHVLPGCDHNNAIVTEGHVGSTAPVQVNSDTPRTYAGVDGANRSQVPPVLDNEMNEPLGGADERSQSCIIKGAKVNSVGPSNGGTVGTTSEEQCAGEGEAVNVPGSSEASCDACVCLCADQPQSETTTGPSIEIGVAKCAQASGCSRVSTAKVCVALDPGHLNSICGDSRKTRDKPNTIGTVGTPSPDPSLSKHHPNVETVDESETTSQTCNKSNGVNSPVSKHLSWTFKNGRLVFDVAGDSENESTVAAEINSEGANGNRKESAEVGKKGENDSDEQSDNSQDNDEINKVLYSKDLNKRIDEKRSRLKYLEQKLKKAGITDDESLEETEKNKHVDADQHKCKNSKTIEQVVDKSSTTQDNKEPDYDTNQNILKNQNSISATRSILDSANDGEIIPEGTDTVDFTGGDFCEFDVRQVDTFSGFNGCWEVYDELDDDSDCDEEQFHIITRARIRANIANMGIDGERAKHNPDRDNLKSLLKRPGKSKDKRSNRVVFNENKNEFFDADYIILIREECDYDEEDDDGVCTCNQHEMVRLTCCEPNCNCNVYDGFEQTPQSPKFAPPLEFVDAVTLSPPEGYKDMELEEQQLLALQQIARRGQRTAVCRECSVTHDDVEDDGDGSQSDNEACGEANSDHEEQEEKEKTDQSQQTTPTTPPNDSDSPNSQRYILETITMTTVTEQRILREVEEERKNSNSNIIPGGSPINGILKGGKLWKQQSIEANTIKLPEPQQIVESNVASDEESSNRRSVRFIESEKNKRDSCDGAPDNSSEENTKTENSNVQTKQNDNCKSSISPESTEMMLTFKLGNHVLISNNSLKPNSAVRQLFPCTKQLDGKAEDESIHQYLVTAESLRAFEEAKRSKLPQIIQSGETDESIKRAIERNTLRRSLIRYEPRSKKNVQKTDNSLVERIKQLTCDVDDINQTEEIPLRASPPGEEARNSPELSQPICKNSDKSFSPSSSSTASSNSSSMSSTYKKITDLFGKRDKIPDTQNNITNETCKLAPSLPDLGNGGSHIHEIAEANHGMVSKVNSTNESRKQFLSTLAPLTACVSGLGNADEYYYQMSNHVGERASVASSVGTEYSLEDIDEGLKNGEEESKKIAPDVLAGTPSASESGDELAMFVQQDASRIERIKKKYQPEQSSKEDDDDEHDDYGFNRRPSVRGIKPRFGSTTEILQQIQNQLQPPVSTARVAWPYYSESGLTGVDNSKSRNINQNMPNYQYPNVPEEVKTRNLAPQYRPTSLQDENIYQNCTNQRCIREVYRANGNQTYSSFVKVGGACTEYYQSLPRTRNGRPQSPPPLELSKNYHQTMVYIPYNHIEGYQQAPYYQSNDYVRVSNQNQINKRYIEPIYQQRIHSSHVDEHHYASNMLPPMPLKPIVRIPLSQQPHLMTSRSESPVPGQFSTARSTQTPLATSSTCNYYPGNPRYRPMVGSVWPNDCNYATKTNRHSFPSAVPRYPPADSISLTDSDSQHSGQIPNGFRQSVEVTFSSQKDSLPNSPTKPRFLERGVPEGAAASVPSQDATINSQSSSSTMTSPTSPQNPSHTNQKPLFYAMNV</sequence>
<feature type="compositionally biased region" description="Basic and acidic residues" evidence="1">
    <location>
        <begin position="304"/>
        <end position="339"/>
    </location>
</feature>
<dbReference type="Proteomes" id="UP000719412">
    <property type="component" value="Unassembled WGS sequence"/>
</dbReference>
<feature type="region of interest" description="Disordered" evidence="1">
    <location>
        <begin position="1"/>
        <end position="94"/>
    </location>
</feature>
<name>A0A8J6HAW6_TENMO</name>
<feature type="compositionally biased region" description="Basic and acidic residues" evidence="1">
    <location>
        <begin position="631"/>
        <end position="644"/>
    </location>
</feature>
<feature type="region of interest" description="Disordered" evidence="1">
    <location>
        <begin position="1505"/>
        <end position="1537"/>
    </location>
</feature>
<feature type="compositionally biased region" description="Polar residues" evidence="1">
    <location>
        <begin position="1"/>
        <end position="15"/>
    </location>
</feature>
<feature type="compositionally biased region" description="Low complexity" evidence="1">
    <location>
        <begin position="1017"/>
        <end position="1035"/>
    </location>
</feature>
<evidence type="ECO:0000313" key="2">
    <source>
        <dbReference type="EMBL" id="KAH0810393.1"/>
    </source>
</evidence>